<dbReference type="InterPro" id="IPR001223">
    <property type="entry name" value="Glyco_hydro18_cat"/>
</dbReference>
<dbReference type="EMBL" id="MTYJ01000135">
    <property type="protein sequence ID" value="OQV12862.1"/>
    <property type="molecule type" value="Genomic_DNA"/>
</dbReference>
<name>A0A1W0WCH0_HYPEX</name>
<accession>A0A1W0WCH0</accession>
<evidence type="ECO:0000313" key="3">
    <source>
        <dbReference type="Proteomes" id="UP000192578"/>
    </source>
</evidence>
<dbReference type="InterPro" id="IPR017853">
    <property type="entry name" value="GH"/>
</dbReference>
<dbReference type="AlphaFoldDB" id="A0A1W0WCH0"/>
<dbReference type="Gene3D" id="3.20.20.80">
    <property type="entry name" value="Glycosidases"/>
    <property type="match status" value="1"/>
</dbReference>
<organism evidence="2 3">
    <name type="scientific">Hypsibius exemplaris</name>
    <name type="common">Freshwater tardigrade</name>
    <dbReference type="NCBI Taxonomy" id="2072580"/>
    <lineage>
        <taxon>Eukaryota</taxon>
        <taxon>Metazoa</taxon>
        <taxon>Ecdysozoa</taxon>
        <taxon>Tardigrada</taxon>
        <taxon>Eutardigrada</taxon>
        <taxon>Parachela</taxon>
        <taxon>Hypsibioidea</taxon>
        <taxon>Hypsibiidae</taxon>
        <taxon>Hypsibius</taxon>
    </lineage>
</organism>
<sequence>MVQVVLVSASRVACLESVTRSNTTEPVFILPHRACYFTTWSRYRPVPGKYLPANVDPNLCTILIYAFGQITNNTISTRSPKDEG</sequence>
<dbReference type="Proteomes" id="UP000192578">
    <property type="component" value="Unassembled WGS sequence"/>
</dbReference>
<evidence type="ECO:0000259" key="1">
    <source>
        <dbReference type="PROSITE" id="PS51910"/>
    </source>
</evidence>
<dbReference type="OrthoDB" id="76388at2759"/>
<proteinExistence type="predicted"/>
<comment type="caution">
    <text evidence="2">The sequence shown here is derived from an EMBL/GenBank/DDBJ whole genome shotgun (WGS) entry which is preliminary data.</text>
</comment>
<dbReference type="PROSITE" id="PS51910">
    <property type="entry name" value="GH18_2"/>
    <property type="match status" value="1"/>
</dbReference>
<evidence type="ECO:0000313" key="2">
    <source>
        <dbReference type="EMBL" id="OQV12862.1"/>
    </source>
</evidence>
<protein>
    <recommendedName>
        <fullName evidence="1">GH18 domain-containing protein</fullName>
    </recommendedName>
</protein>
<dbReference type="GO" id="GO:0005975">
    <property type="term" value="P:carbohydrate metabolic process"/>
    <property type="evidence" value="ECO:0007669"/>
    <property type="project" value="InterPro"/>
</dbReference>
<reference evidence="3" key="1">
    <citation type="submission" date="2017-01" db="EMBL/GenBank/DDBJ databases">
        <title>Comparative genomics of anhydrobiosis in the tardigrade Hypsibius dujardini.</title>
        <authorList>
            <person name="Yoshida Y."/>
            <person name="Koutsovoulos G."/>
            <person name="Laetsch D."/>
            <person name="Stevens L."/>
            <person name="Kumar S."/>
            <person name="Horikawa D."/>
            <person name="Ishino K."/>
            <person name="Komine S."/>
            <person name="Tomita M."/>
            <person name="Blaxter M."/>
            <person name="Arakawa K."/>
        </authorList>
    </citation>
    <scope>NUCLEOTIDE SEQUENCE [LARGE SCALE GENOMIC DNA]</scope>
    <source>
        <strain evidence="3">Z151</strain>
    </source>
</reference>
<gene>
    <name evidence="2" type="ORF">BV898_12882</name>
</gene>
<dbReference type="SUPFAM" id="SSF51445">
    <property type="entry name" value="(Trans)glycosidases"/>
    <property type="match status" value="1"/>
</dbReference>
<keyword evidence="3" id="KW-1185">Reference proteome</keyword>
<feature type="domain" description="GH18" evidence="1">
    <location>
        <begin position="31"/>
        <end position="84"/>
    </location>
</feature>